<keyword evidence="4" id="KW-1185">Reference proteome</keyword>
<feature type="transmembrane region" description="Helical" evidence="2">
    <location>
        <begin position="140"/>
        <end position="164"/>
    </location>
</feature>
<evidence type="ECO:0000256" key="1">
    <source>
        <dbReference type="SAM" id="MobiDB-lite"/>
    </source>
</evidence>
<dbReference type="Proteomes" id="UP001596103">
    <property type="component" value="Unassembled WGS sequence"/>
</dbReference>
<accession>A0ABW0J4E8</accession>
<keyword evidence="2" id="KW-0472">Membrane</keyword>
<organism evidence="3 4">
    <name type="scientific">Paraburkholderia denitrificans</name>
    <dbReference type="NCBI Taxonomy" id="694025"/>
    <lineage>
        <taxon>Bacteria</taxon>
        <taxon>Pseudomonadati</taxon>
        <taxon>Pseudomonadota</taxon>
        <taxon>Betaproteobacteria</taxon>
        <taxon>Burkholderiales</taxon>
        <taxon>Burkholderiaceae</taxon>
        <taxon>Paraburkholderia</taxon>
    </lineage>
</organism>
<gene>
    <name evidence="3" type="ORF">ACFPTO_03510</name>
</gene>
<evidence type="ECO:0000256" key="2">
    <source>
        <dbReference type="SAM" id="Phobius"/>
    </source>
</evidence>
<name>A0ABW0J4E8_9BURK</name>
<comment type="caution">
    <text evidence="3">The sequence shown here is derived from an EMBL/GenBank/DDBJ whole genome shotgun (WGS) entry which is preliminary data.</text>
</comment>
<evidence type="ECO:0000313" key="3">
    <source>
        <dbReference type="EMBL" id="MFC5427880.1"/>
    </source>
</evidence>
<dbReference type="RefSeq" id="WP_377709494.1">
    <property type="nucleotide sequence ID" value="NZ_JBHSMP010000007.1"/>
</dbReference>
<protein>
    <submittedName>
        <fullName evidence="3">Uncharacterized protein</fullName>
    </submittedName>
</protein>
<keyword evidence="2" id="KW-1133">Transmembrane helix</keyword>
<evidence type="ECO:0000313" key="4">
    <source>
        <dbReference type="Proteomes" id="UP001596103"/>
    </source>
</evidence>
<reference evidence="4" key="1">
    <citation type="journal article" date="2019" name="Int. J. Syst. Evol. Microbiol.">
        <title>The Global Catalogue of Microorganisms (GCM) 10K type strain sequencing project: providing services to taxonomists for standard genome sequencing and annotation.</title>
        <authorList>
            <consortium name="The Broad Institute Genomics Platform"/>
            <consortium name="The Broad Institute Genome Sequencing Center for Infectious Disease"/>
            <person name="Wu L."/>
            <person name="Ma J."/>
        </authorList>
    </citation>
    <scope>NUCLEOTIDE SEQUENCE [LARGE SCALE GENOMIC DNA]</scope>
    <source>
        <strain evidence="4">CCUG 56042</strain>
    </source>
</reference>
<feature type="transmembrane region" description="Helical" evidence="2">
    <location>
        <begin position="102"/>
        <end position="120"/>
    </location>
</feature>
<feature type="compositionally biased region" description="Basic residues" evidence="1">
    <location>
        <begin position="57"/>
        <end position="67"/>
    </location>
</feature>
<keyword evidence="2" id="KW-0812">Transmembrane</keyword>
<proteinExistence type="predicted"/>
<feature type="region of interest" description="Disordered" evidence="1">
    <location>
        <begin position="57"/>
        <end position="91"/>
    </location>
</feature>
<sequence length="236" mass="24829">MDAIAPDVMSAAAEMLRKTRVGKTDAQPAYAGTDLDRRAGEASARVIADRRVSDARRLRHRSARRHASERGAMTNKPLAAQPARPVPQASQGAYARPAHSDFLYAIAPVTMFVLFFRPGLRLLTYDTPGASLVPELAVVTAGTALVLAVTLAVAFAVALIVSAVGAGHVRQTMASVAIDSSEPMSDRVPVRGGNGASGPKGLKALEGLKEPMERIIAGAVFGASVLDMRCSCIRRT</sequence>
<dbReference type="EMBL" id="JBHSMP010000007">
    <property type="protein sequence ID" value="MFC5427880.1"/>
    <property type="molecule type" value="Genomic_DNA"/>
</dbReference>